<evidence type="ECO:0000313" key="17">
    <source>
        <dbReference type="Proteomes" id="UP001239994"/>
    </source>
</evidence>
<feature type="transmembrane region" description="Helical" evidence="13">
    <location>
        <begin position="649"/>
        <end position="670"/>
    </location>
</feature>
<dbReference type="SMART" id="SM00364">
    <property type="entry name" value="LRR_BAC"/>
    <property type="match status" value="4"/>
</dbReference>
<feature type="transmembrane region" description="Helical" evidence="13">
    <location>
        <begin position="690"/>
        <end position="714"/>
    </location>
</feature>
<dbReference type="InterPro" id="IPR003591">
    <property type="entry name" value="Leu-rich_rpt_typical-subtyp"/>
</dbReference>
<dbReference type="Gene3D" id="1.20.1070.10">
    <property type="entry name" value="Rhodopsin 7-helix transmembrane proteins"/>
    <property type="match status" value="1"/>
</dbReference>
<feature type="transmembrane region" description="Helical" evidence="13">
    <location>
        <begin position="526"/>
        <end position="551"/>
    </location>
</feature>
<keyword evidence="2" id="KW-1003">Cell membrane</keyword>
<name>A0AAD9DSL2_9TELE</name>
<keyword evidence="3" id="KW-0433">Leucine-rich repeat</keyword>
<evidence type="ECO:0000256" key="4">
    <source>
        <dbReference type="ARBA" id="ARBA00022692"/>
    </source>
</evidence>
<feature type="chain" id="PRO_5041945899" description="G-protein coupled receptors family 1 profile domain-containing protein" evidence="14">
    <location>
        <begin position="21"/>
        <end position="870"/>
    </location>
</feature>
<protein>
    <recommendedName>
        <fullName evidence="15">G-protein coupled receptors family 1 profile domain-containing protein</fullName>
    </recommendedName>
</protein>
<dbReference type="Pfam" id="PF00001">
    <property type="entry name" value="7tm_1"/>
    <property type="match status" value="1"/>
</dbReference>
<dbReference type="PANTHER" id="PTHR24372">
    <property type="entry name" value="GLYCOPROTEIN HORMONE RECEPTOR"/>
    <property type="match status" value="1"/>
</dbReference>
<evidence type="ECO:0000256" key="12">
    <source>
        <dbReference type="ARBA" id="ARBA00023224"/>
    </source>
</evidence>
<evidence type="ECO:0000256" key="11">
    <source>
        <dbReference type="ARBA" id="ARBA00023180"/>
    </source>
</evidence>
<evidence type="ECO:0000256" key="1">
    <source>
        <dbReference type="ARBA" id="ARBA00004651"/>
    </source>
</evidence>
<dbReference type="FunFam" id="3.80.10.10:FF:000770">
    <property type="entry name" value="Uncharacterized protein"/>
    <property type="match status" value="1"/>
</dbReference>
<keyword evidence="17" id="KW-1185">Reference proteome</keyword>
<feature type="transmembrane region" description="Helical" evidence="13">
    <location>
        <begin position="607"/>
        <end position="628"/>
    </location>
</feature>
<evidence type="ECO:0000256" key="5">
    <source>
        <dbReference type="ARBA" id="ARBA00022729"/>
    </source>
</evidence>
<comment type="subcellular location">
    <subcellularLocation>
        <location evidence="1">Cell membrane</location>
        <topology evidence="1">Multi-pass membrane protein</topology>
    </subcellularLocation>
</comment>
<keyword evidence="4 13" id="KW-0812">Transmembrane</keyword>
<dbReference type="GO" id="GO:0005886">
    <property type="term" value="C:plasma membrane"/>
    <property type="evidence" value="ECO:0007669"/>
    <property type="project" value="UniProtKB-SubCell"/>
</dbReference>
<dbReference type="PROSITE" id="PS51257">
    <property type="entry name" value="PROKAR_LIPOPROTEIN"/>
    <property type="match status" value="1"/>
</dbReference>
<dbReference type="PANTHER" id="PTHR24372:SF71">
    <property type="entry name" value="LEUCINE-RICH REPEAT-CONTAINING G-PROTEIN COUPLED RECEPTOR 5"/>
    <property type="match status" value="1"/>
</dbReference>
<proteinExistence type="predicted"/>
<dbReference type="Pfam" id="PF13855">
    <property type="entry name" value="LRR_8"/>
    <property type="match status" value="3"/>
</dbReference>
<dbReference type="InterPro" id="IPR000276">
    <property type="entry name" value="GPCR_Rhodpsn"/>
</dbReference>
<feature type="signal peptide" evidence="14">
    <location>
        <begin position="1"/>
        <end position="20"/>
    </location>
</feature>
<evidence type="ECO:0000256" key="14">
    <source>
        <dbReference type="SAM" id="SignalP"/>
    </source>
</evidence>
<accession>A0AAD9DSL2</accession>
<feature type="transmembrane region" description="Helical" evidence="13">
    <location>
        <begin position="770"/>
        <end position="790"/>
    </location>
</feature>
<dbReference type="InterPro" id="IPR001611">
    <property type="entry name" value="Leu-rich_rpt"/>
</dbReference>
<dbReference type="GO" id="GO:0008528">
    <property type="term" value="F:G protein-coupled peptide receptor activity"/>
    <property type="evidence" value="ECO:0007669"/>
    <property type="project" value="TreeGrafter"/>
</dbReference>
<dbReference type="PRINTS" id="PR00237">
    <property type="entry name" value="GPCRRHODOPSN"/>
</dbReference>
<feature type="transmembrane region" description="Helical" evidence="13">
    <location>
        <begin position="735"/>
        <end position="758"/>
    </location>
</feature>
<dbReference type="GO" id="GO:0009755">
    <property type="term" value="P:hormone-mediated signaling pathway"/>
    <property type="evidence" value="ECO:0007669"/>
    <property type="project" value="TreeGrafter"/>
</dbReference>
<evidence type="ECO:0000256" key="13">
    <source>
        <dbReference type="SAM" id="Phobius"/>
    </source>
</evidence>
<keyword evidence="10" id="KW-0675">Receptor</keyword>
<keyword evidence="5 14" id="KW-0732">Signal</keyword>
<evidence type="ECO:0000256" key="9">
    <source>
        <dbReference type="ARBA" id="ARBA00023136"/>
    </source>
</evidence>
<evidence type="ECO:0000313" key="16">
    <source>
        <dbReference type="EMBL" id="KAK1790292.1"/>
    </source>
</evidence>
<dbReference type="InterPro" id="IPR017452">
    <property type="entry name" value="GPCR_Rhodpsn_7TM"/>
</dbReference>
<evidence type="ECO:0000256" key="10">
    <source>
        <dbReference type="ARBA" id="ARBA00023170"/>
    </source>
</evidence>
<keyword evidence="6" id="KW-0677">Repeat</keyword>
<dbReference type="Gene3D" id="3.80.10.10">
    <property type="entry name" value="Ribonuclease Inhibitor"/>
    <property type="match status" value="3"/>
</dbReference>
<dbReference type="SMART" id="SM00369">
    <property type="entry name" value="LRR_TYP"/>
    <property type="match status" value="14"/>
</dbReference>
<dbReference type="AlphaFoldDB" id="A0AAD9DSL2"/>
<evidence type="ECO:0000256" key="6">
    <source>
        <dbReference type="ARBA" id="ARBA00022737"/>
    </source>
</evidence>
<keyword evidence="7 13" id="KW-1133">Transmembrane helix</keyword>
<evidence type="ECO:0000256" key="8">
    <source>
        <dbReference type="ARBA" id="ARBA00023040"/>
    </source>
</evidence>
<keyword evidence="9 13" id="KW-0472">Membrane</keyword>
<comment type="caution">
    <text evidence="16">The sequence shown here is derived from an EMBL/GenBank/DDBJ whole genome shotgun (WGS) entry which is preliminary data.</text>
</comment>
<feature type="domain" description="G-protein coupled receptors family 1 profile" evidence="15">
    <location>
        <begin position="542"/>
        <end position="787"/>
    </location>
</feature>
<dbReference type="PROSITE" id="PS50262">
    <property type="entry name" value="G_PROTEIN_RECEP_F1_2"/>
    <property type="match status" value="1"/>
</dbReference>
<organism evidence="16 17">
    <name type="scientific">Electrophorus voltai</name>
    <dbReference type="NCBI Taxonomy" id="2609070"/>
    <lineage>
        <taxon>Eukaryota</taxon>
        <taxon>Metazoa</taxon>
        <taxon>Chordata</taxon>
        <taxon>Craniata</taxon>
        <taxon>Vertebrata</taxon>
        <taxon>Euteleostomi</taxon>
        <taxon>Actinopterygii</taxon>
        <taxon>Neopterygii</taxon>
        <taxon>Teleostei</taxon>
        <taxon>Ostariophysi</taxon>
        <taxon>Gymnotiformes</taxon>
        <taxon>Gymnotoidei</taxon>
        <taxon>Gymnotidae</taxon>
        <taxon>Electrophorus</taxon>
    </lineage>
</organism>
<evidence type="ECO:0000259" key="15">
    <source>
        <dbReference type="PROSITE" id="PS50262"/>
    </source>
</evidence>
<dbReference type="Proteomes" id="UP001239994">
    <property type="component" value="Unassembled WGS sequence"/>
</dbReference>
<evidence type="ECO:0000256" key="2">
    <source>
        <dbReference type="ARBA" id="ARBA00022475"/>
    </source>
</evidence>
<evidence type="ECO:0000256" key="7">
    <source>
        <dbReference type="ARBA" id="ARBA00022989"/>
    </source>
</evidence>
<reference evidence="16" key="1">
    <citation type="submission" date="2023-03" db="EMBL/GenBank/DDBJ databases">
        <title>Electrophorus voltai genome.</title>
        <authorList>
            <person name="Bian C."/>
        </authorList>
    </citation>
    <scope>NUCLEOTIDE SEQUENCE</scope>
    <source>
        <strain evidence="16">CB-2022</strain>
        <tissue evidence="16">Muscle</tissue>
    </source>
</reference>
<sequence length="870" mass="95209">MTLVRTFLMLLLVMVSGCVSWSQPRARRSDCPHLCHCEEDGTFSRADCSDRGLEALPSGMSIFTSYLDLSMNNISQLRSNAFSNLHFLEELRLAGNELRDIPKGAFEGLINLKVLMLQNNQLQEVPGEAFQSLRSLHSLRLDANHISRVPPNCFDGLSSLRHLWLDDNALTEVPADALRVLSSLQAMTLALNKITHIPDRAFANLSSLVVLHVSNNRVLSVGKHSFDGLRSLETLGFHHNNIKSIPGNAFVGNPSLVTIFFYDNPIHFVGRSAFQHLPELRTLSLNGATDITEFPDLKGTHSLERLAITGARITSLPSTLCAQLPNLQTLDLSHNLIQTLPSLQGCEKIRMIDLHHNQIQEVRGDTFGSLPSLQTLHLGWNELSFVGPLIFSGLAALTKLDLSSNKLSSLPVVELHTLTHLKLAGNVDLQELLPVENFPTLRVVEMPYAFQCCAFLNWEKYGSPSRRSRNGSNDQGLKEVLIPSPADHDLENVSVDSDDDPLPHHSVQCSPTPGPFQPCFRLFGSWLIRGGVWTIAVLSLVCNALVMLSVFLSPMFLSSVKLLMGLLALVNSVLGLCSVSMALLDALTFGSFASYGTRWQSSVSCKLTGFLSVFASETGVFLLMAATVERSFSIRSGQAEAERRASTRAVKMAVVACFVAGLVMSVAPLLQATQQSTSSLCLPLGEPSALGFPVAQVLVNSLCYLVMTVIYTRLYCSLEKADVDKQWGCAMVRHVAWLIFADCVLYFPVAFLSFSALLRLSAVGPGVATLVLLVVAPLPACINPLLYVLFNPHFKEDLGLVLRQTRRMPVRNRNRSRVSLNSEDAEKQSCDSTQALVPFASSDESGSKSLVLLTDCTKSSHLAVHCACTS</sequence>
<keyword evidence="12" id="KW-0807">Transducer</keyword>
<dbReference type="SUPFAM" id="SSF52058">
    <property type="entry name" value="L domain-like"/>
    <property type="match status" value="2"/>
</dbReference>
<dbReference type="EMBL" id="JAROKS010000021">
    <property type="protein sequence ID" value="KAK1790292.1"/>
    <property type="molecule type" value="Genomic_DNA"/>
</dbReference>
<feature type="transmembrane region" description="Helical" evidence="13">
    <location>
        <begin position="563"/>
        <end position="587"/>
    </location>
</feature>
<dbReference type="GO" id="GO:0007189">
    <property type="term" value="P:adenylate cyclase-activating G protein-coupled receptor signaling pathway"/>
    <property type="evidence" value="ECO:0007669"/>
    <property type="project" value="TreeGrafter"/>
</dbReference>
<keyword evidence="8" id="KW-0297">G-protein coupled receptor</keyword>
<gene>
    <name evidence="16" type="ORF">P4O66_014194</name>
</gene>
<dbReference type="InterPro" id="IPR032675">
    <property type="entry name" value="LRR_dom_sf"/>
</dbReference>
<keyword evidence="11" id="KW-0325">Glycoprotein</keyword>
<dbReference type="SMART" id="SM00365">
    <property type="entry name" value="LRR_SD22"/>
    <property type="match status" value="5"/>
</dbReference>
<dbReference type="Pfam" id="PF00560">
    <property type="entry name" value="LRR_1"/>
    <property type="match status" value="1"/>
</dbReference>
<evidence type="ECO:0000256" key="3">
    <source>
        <dbReference type="ARBA" id="ARBA00022614"/>
    </source>
</evidence>
<dbReference type="PROSITE" id="PS51450">
    <property type="entry name" value="LRR"/>
    <property type="match status" value="4"/>
</dbReference>
<dbReference type="SUPFAM" id="SSF81321">
    <property type="entry name" value="Family A G protein-coupled receptor-like"/>
    <property type="match status" value="1"/>
</dbReference>